<dbReference type="VEuPathDB" id="VectorBase:CSON006822"/>
<feature type="compositionally biased region" description="Low complexity" evidence="1">
    <location>
        <begin position="139"/>
        <end position="159"/>
    </location>
</feature>
<evidence type="ECO:0000313" key="3">
    <source>
        <dbReference type="EMBL" id="SSX22439.1"/>
    </source>
</evidence>
<dbReference type="AlphaFoldDB" id="A0A336KDV2"/>
<proteinExistence type="predicted"/>
<evidence type="ECO:0000313" key="2">
    <source>
        <dbReference type="EMBL" id="SSX02062.1"/>
    </source>
</evidence>
<accession>A0A336KDV2</accession>
<name>A0A336KDV2_CULSO</name>
<gene>
    <name evidence="2" type="primary">CSON006822</name>
</gene>
<reference evidence="2" key="1">
    <citation type="submission" date="2018-04" db="EMBL/GenBank/DDBJ databases">
        <authorList>
            <person name="Go L.Y."/>
            <person name="Mitchell J.A."/>
        </authorList>
    </citation>
    <scope>NUCLEOTIDE SEQUENCE</scope>
    <source>
        <tissue evidence="2">Whole organism</tissue>
    </source>
</reference>
<dbReference type="EMBL" id="UFQS01000257">
    <property type="protein sequence ID" value="SSX02062.1"/>
    <property type="molecule type" value="Genomic_DNA"/>
</dbReference>
<sequence length="183" mass="19934">MATAILQGECGIIGSTDQNQSIVNPLSINGGIQYSENKMGNRERDKGYAESHECERESLLVPENPTPKLLKHKQLYSCINEQINQGGDSDTNSNCALIIEESNPTAFSSIGVGRRASYSIGTSQQPLESSLRPQQQQPTTSSAAGSMGTTKKTINGNNNYEMTDFDTKTPNYRRSNAPTVTRI</sequence>
<evidence type="ECO:0000256" key="1">
    <source>
        <dbReference type="SAM" id="MobiDB-lite"/>
    </source>
</evidence>
<feature type="compositionally biased region" description="Polar residues" evidence="1">
    <location>
        <begin position="119"/>
        <end position="138"/>
    </location>
</feature>
<dbReference type="EMBL" id="UFQT01000257">
    <property type="protein sequence ID" value="SSX22439.1"/>
    <property type="molecule type" value="Genomic_DNA"/>
</dbReference>
<protein>
    <submittedName>
        <fullName evidence="2">CSON006822 protein</fullName>
    </submittedName>
</protein>
<feature type="region of interest" description="Disordered" evidence="1">
    <location>
        <begin position="119"/>
        <end position="183"/>
    </location>
</feature>
<feature type="compositionally biased region" description="Polar residues" evidence="1">
    <location>
        <begin position="168"/>
        <end position="183"/>
    </location>
</feature>
<organism evidence="2">
    <name type="scientific">Culicoides sonorensis</name>
    <name type="common">Biting midge</name>
    <dbReference type="NCBI Taxonomy" id="179676"/>
    <lineage>
        <taxon>Eukaryota</taxon>
        <taxon>Metazoa</taxon>
        <taxon>Ecdysozoa</taxon>
        <taxon>Arthropoda</taxon>
        <taxon>Hexapoda</taxon>
        <taxon>Insecta</taxon>
        <taxon>Pterygota</taxon>
        <taxon>Neoptera</taxon>
        <taxon>Endopterygota</taxon>
        <taxon>Diptera</taxon>
        <taxon>Nematocera</taxon>
        <taxon>Chironomoidea</taxon>
        <taxon>Ceratopogonidae</taxon>
        <taxon>Ceratopogoninae</taxon>
        <taxon>Culicoides</taxon>
        <taxon>Monoculicoides</taxon>
    </lineage>
</organism>
<reference evidence="3" key="2">
    <citation type="submission" date="2018-07" db="EMBL/GenBank/DDBJ databases">
        <authorList>
            <person name="Quirk P.G."/>
            <person name="Krulwich T.A."/>
        </authorList>
    </citation>
    <scope>NUCLEOTIDE SEQUENCE</scope>
</reference>